<dbReference type="PANTHER" id="PTHR42830:SF2">
    <property type="entry name" value="OSMC_OHR FAMILY PROTEIN"/>
    <property type="match status" value="1"/>
</dbReference>
<sequence>MPRQHSYRTSVTWTGNTGSGTSNYRAYDRNHEVHAEGPPPLPGTADPAFRGTADRWNPEQLLLASLAQCHMLSYLALSALEGVVVVAYTDDAEGTMAEDGAGSGRFTEVVLRPRVEVASADDAERARTLHGDAHEKCFIANSVNFPVRHEPVVTVRGA</sequence>
<dbReference type="Pfam" id="PF02566">
    <property type="entry name" value="OsmC"/>
    <property type="match status" value="1"/>
</dbReference>
<dbReference type="InterPro" id="IPR015946">
    <property type="entry name" value="KH_dom-like_a/b"/>
</dbReference>
<keyword evidence="3" id="KW-1185">Reference proteome</keyword>
<dbReference type="AlphaFoldDB" id="A0A371PRK7"/>
<dbReference type="InterPro" id="IPR003718">
    <property type="entry name" value="OsmC/Ohr_fam"/>
</dbReference>
<dbReference type="InterPro" id="IPR036102">
    <property type="entry name" value="OsmC/Ohrsf"/>
</dbReference>
<dbReference type="RefSeq" id="WP_128511935.1">
    <property type="nucleotide sequence ID" value="NZ_QUAC01000457.1"/>
</dbReference>
<feature type="compositionally biased region" description="Basic and acidic residues" evidence="1">
    <location>
        <begin position="26"/>
        <end position="35"/>
    </location>
</feature>
<protein>
    <submittedName>
        <fullName evidence="2">OsmC family peroxiredoxin</fullName>
    </submittedName>
</protein>
<feature type="compositionally biased region" description="Low complexity" evidence="1">
    <location>
        <begin position="9"/>
        <end position="22"/>
    </location>
</feature>
<dbReference type="EMBL" id="QUAC01000457">
    <property type="protein sequence ID" value="REK85125.1"/>
    <property type="molecule type" value="Genomic_DNA"/>
</dbReference>
<proteinExistence type="predicted"/>
<evidence type="ECO:0000313" key="2">
    <source>
        <dbReference type="EMBL" id="REK85125.1"/>
    </source>
</evidence>
<dbReference type="OrthoDB" id="9795405at2"/>
<comment type="caution">
    <text evidence="2">The sequence shown here is derived from an EMBL/GenBank/DDBJ whole genome shotgun (WGS) entry which is preliminary data.</text>
</comment>
<evidence type="ECO:0000313" key="3">
    <source>
        <dbReference type="Proteomes" id="UP000262477"/>
    </source>
</evidence>
<feature type="region of interest" description="Disordered" evidence="1">
    <location>
        <begin position="1"/>
        <end position="52"/>
    </location>
</feature>
<reference evidence="2 3" key="1">
    <citation type="submission" date="2018-08" db="EMBL/GenBank/DDBJ databases">
        <title>Streptomyces NEAU-D10 sp. nov., a novel Actinomycete isolated from soil.</title>
        <authorList>
            <person name="Jin L."/>
        </authorList>
    </citation>
    <scope>NUCLEOTIDE SEQUENCE [LARGE SCALE GENOMIC DNA]</scope>
    <source>
        <strain evidence="2 3">NEAU-D10</strain>
    </source>
</reference>
<evidence type="ECO:0000256" key="1">
    <source>
        <dbReference type="SAM" id="MobiDB-lite"/>
    </source>
</evidence>
<name>A0A371PRK7_STRIH</name>
<dbReference type="Proteomes" id="UP000262477">
    <property type="component" value="Unassembled WGS sequence"/>
</dbReference>
<dbReference type="InterPro" id="IPR052707">
    <property type="entry name" value="OsmC_Ohr_Peroxiredoxin"/>
</dbReference>
<gene>
    <name evidence="2" type="ORF">DY245_39635</name>
</gene>
<dbReference type="PANTHER" id="PTHR42830">
    <property type="entry name" value="OSMOTICALLY INDUCIBLE FAMILY PROTEIN"/>
    <property type="match status" value="1"/>
</dbReference>
<organism evidence="2 3">
    <name type="scientific">Streptomyces inhibens</name>
    <dbReference type="NCBI Taxonomy" id="2293571"/>
    <lineage>
        <taxon>Bacteria</taxon>
        <taxon>Bacillati</taxon>
        <taxon>Actinomycetota</taxon>
        <taxon>Actinomycetes</taxon>
        <taxon>Kitasatosporales</taxon>
        <taxon>Streptomycetaceae</taxon>
        <taxon>Streptomyces</taxon>
    </lineage>
</organism>
<accession>A0A371PRK7</accession>
<dbReference type="Gene3D" id="3.30.300.20">
    <property type="match status" value="1"/>
</dbReference>
<dbReference type="SUPFAM" id="SSF82784">
    <property type="entry name" value="OsmC-like"/>
    <property type="match status" value="1"/>
</dbReference>